<proteinExistence type="predicted"/>
<sequence>MPVAQRVLSAEKQREVFYLAHDRMLLEDRDAPVAFAPADLQFRRGRLDKRRAHALLTLDNDPLRSICGEDLEEVATTTTATHLLQAREGAQIVRHNVDTPSGQEMIRRQAEEFDAQDCAVENA</sequence>
<accession>A0ABS8K669</accession>
<organism evidence="1 2">
    <name type="scientific">Paraburkholderia sejongensis</name>
    <dbReference type="NCBI Taxonomy" id="2886946"/>
    <lineage>
        <taxon>Bacteria</taxon>
        <taxon>Pseudomonadati</taxon>
        <taxon>Pseudomonadota</taxon>
        <taxon>Betaproteobacteria</taxon>
        <taxon>Burkholderiales</taxon>
        <taxon>Burkholderiaceae</taxon>
        <taxon>Paraburkholderia</taxon>
    </lineage>
</organism>
<protein>
    <submittedName>
        <fullName evidence="1">Uncharacterized protein</fullName>
    </submittedName>
</protein>
<comment type="caution">
    <text evidence="1">The sequence shown here is derived from an EMBL/GenBank/DDBJ whole genome shotgun (WGS) entry which is preliminary data.</text>
</comment>
<evidence type="ECO:0000313" key="1">
    <source>
        <dbReference type="EMBL" id="MCC8397645.1"/>
    </source>
</evidence>
<evidence type="ECO:0000313" key="2">
    <source>
        <dbReference type="Proteomes" id="UP001431019"/>
    </source>
</evidence>
<dbReference type="EMBL" id="JAJITD010000037">
    <property type="protein sequence ID" value="MCC8397645.1"/>
    <property type="molecule type" value="Genomic_DNA"/>
</dbReference>
<reference evidence="1 2" key="1">
    <citation type="submission" date="2021-11" db="EMBL/GenBank/DDBJ databases">
        <authorList>
            <person name="Oh E.-T."/>
            <person name="Kim S.-B."/>
        </authorList>
    </citation>
    <scope>NUCLEOTIDE SEQUENCE [LARGE SCALE GENOMIC DNA]</scope>
    <source>
        <strain evidence="1 2">MMS20-SJTR3</strain>
    </source>
</reference>
<gene>
    <name evidence="1" type="ORF">LJ656_34455</name>
</gene>
<dbReference type="RefSeq" id="WP_230513897.1">
    <property type="nucleotide sequence ID" value="NZ_JAJITD010000037.1"/>
</dbReference>
<dbReference type="Proteomes" id="UP001431019">
    <property type="component" value="Unassembled WGS sequence"/>
</dbReference>
<name>A0ABS8K669_9BURK</name>
<keyword evidence="2" id="KW-1185">Reference proteome</keyword>